<protein>
    <submittedName>
        <fullName evidence="2">Uncharacterized protein</fullName>
    </submittedName>
</protein>
<dbReference type="EMBL" id="WUBL01000078">
    <property type="protein sequence ID" value="KAF2966927.1"/>
    <property type="molecule type" value="Genomic_DNA"/>
</dbReference>
<name>A0A7C8MS29_9PEZI</name>
<dbReference type="AlphaFoldDB" id="A0A7C8MS29"/>
<feature type="chain" id="PRO_5028835165" evidence="1">
    <location>
        <begin position="26"/>
        <end position="135"/>
    </location>
</feature>
<feature type="signal peptide" evidence="1">
    <location>
        <begin position="1"/>
        <end position="25"/>
    </location>
</feature>
<evidence type="ECO:0000313" key="2">
    <source>
        <dbReference type="EMBL" id="KAF2966927.1"/>
    </source>
</evidence>
<evidence type="ECO:0000313" key="3">
    <source>
        <dbReference type="Proteomes" id="UP000481858"/>
    </source>
</evidence>
<evidence type="ECO:0000256" key="1">
    <source>
        <dbReference type="SAM" id="SignalP"/>
    </source>
</evidence>
<organism evidence="2 3">
    <name type="scientific">Xylaria multiplex</name>
    <dbReference type="NCBI Taxonomy" id="323545"/>
    <lineage>
        <taxon>Eukaryota</taxon>
        <taxon>Fungi</taxon>
        <taxon>Dikarya</taxon>
        <taxon>Ascomycota</taxon>
        <taxon>Pezizomycotina</taxon>
        <taxon>Sordariomycetes</taxon>
        <taxon>Xylariomycetidae</taxon>
        <taxon>Xylariales</taxon>
        <taxon>Xylariaceae</taxon>
        <taxon>Xylaria</taxon>
    </lineage>
</organism>
<comment type="caution">
    <text evidence="2">The sequence shown here is derived from an EMBL/GenBank/DDBJ whole genome shotgun (WGS) entry which is preliminary data.</text>
</comment>
<sequence>MLRVWRLLSLLFLASVFLRRRGGGAGRDSEKPPFEQSPDIPHHLFLKLFGFREPVEEVSGLLSVSPDEIDDVYAPPTAAPAVDLPDERDRVSRGRSKMAGIFYIICDYFFVGIAMASNTKFIVMGLTSILPGIYI</sequence>
<dbReference type="Proteomes" id="UP000481858">
    <property type="component" value="Unassembled WGS sequence"/>
</dbReference>
<keyword evidence="3" id="KW-1185">Reference proteome</keyword>
<dbReference type="InParanoid" id="A0A7C8MS29"/>
<gene>
    <name evidence="2" type="ORF">GQX73_g6641</name>
</gene>
<proteinExistence type="predicted"/>
<keyword evidence="1" id="KW-0732">Signal</keyword>
<accession>A0A7C8MS29</accession>
<reference evidence="2 3" key="1">
    <citation type="submission" date="2019-12" db="EMBL/GenBank/DDBJ databases">
        <title>Draft genome sequence of the ascomycete Xylaria multiplex DSM 110363.</title>
        <authorList>
            <person name="Buettner E."/>
            <person name="Kellner H."/>
        </authorList>
    </citation>
    <scope>NUCLEOTIDE SEQUENCE [LARGE SCALE GENOMIC DNA]</scope>
    <source>
        <strain evidence="2 3">DSM 110363</strain>
    </source>
</reference>